<evidence type="ECO:0000313" key="2">
    <source>
        <dbReference type="Proteomes" id="UP001343257"/>
    </source>
</evidence>
<dbReference type="EMBL" id="JARTLD010000028">
    <property type="protein sequence ID" value="MED5017921.1"/>
    <property type="molecule type" value="Genomic_DNA"/>
</dbReference>
<reference evidence="1 2" key="1">
    <citation type="submission" date="2023-03" db="EMBL/GenBank/DDBJ databases">
        <title>Bacillus Genome Sequencing.</title>
        <authorList>
            <person name="Dunlap C."/>
        </authorList>
    </citation>
    <scope>NUCLEOTIDE SEQUENCE [LARGE SCALE GENOMIC DNA]</scope>
    <source>
        <strain evidence="1 2">NRS-52</strain>
    </source>
</reference>
<protein>
    <recommendedName>
        <fullName evidence="3">P27 family phage terminase small subunit</fullName>
    </recommendedName>
</protein>
<comment type="caution">
    <text evidence="1">The sequence shown here is derived from an EMBL/GenBank/DDBJ whole genome shotgun (WGS) entry which is preliminary data.</text>
</comment>
<dbReference type="RefSeq" id="WP_328277903.1">
    <property type="nucleotide sequence ID" value="NZ_JARTLD010000028.1"/>
</dbReference>
<organism evidence="1 2">
    <name type="scientific">Paenibacillus chibensis</name>
    <dbReference type="NCBI Taxonomy" id="59846"/>
    <lineage>
        <taxon>Bacteria</taxon>
        <taxon>Bacillati</taxon>
        <taxon>Bacillota</taxon>
        <taxon>Bacilli</taxon>
        <taxon>Bacillales</taxon>
        <taxon>Paenibacillaceae</taxon>
        <taxon>Paenibacillus</taxon>
    </lineage>
</organism>
<gene>
    <name evidence="1" type="ORF">P9847_11465</name>
</gene>
<accession>A0ABU6PUS3</accession>
<evidence type="ECO:0008006" key="3">
    <source>
        <dbReference type="Google" id="ProtNLM"/>
    </source>
</evidence>
<proteinExistence type="predicted"/>
<name>A0ABU6PUS3_9BACL</name>
<keyword evidence="2" id="KW-1185">Reference proteome</keyword>
<evidence type="ECO:0000313" key="1">
    <source>
        <dbReference type="EMBL" id="MED5017921.1"/>
    </source>
</evidence>
<sequence length="121" mass="13569">MEVLKIPSKEAVFRKELAKLNEIFENVEPAKTKLCEGLIEDAAFLLAENHVLKEVISKTGMIKIHPNHPELQKQTEAGKQYLKNLNSYAVVVKTLNGVLSKDLSEGDDEFVEFMRKANGGE</sequence>
<dbReference type="Proteomes" id="UP001343257">
    <property type="component" value="Unassembled WGS sequence"/>
</dbReference>